<feature type="signal peptide" evidence="1">
    <location>
        <begin position="1"/>
        <end position="19"/>
    </location>
</feature>
<keyword evidence="1" id="KW-0732">Signal</keyword>
<dbReference type="EMBL" id="JACEIB010000007">
    <property type="protein sequence ID" value="MBA2934773.1"/>
    <property type="molecule type" value="Genomic_DNA"/>
</dbReference>
<organism evidence="2 3">
    <name type="scientific">Sphingomonas chungangi</name>
    <dbReference type="NCBI Taxonomy" id="2683589"/>
    <lineage>
        <taxon>Bacteria</taxon>
        <taxon>Pseudomonadati</taxon>
        <taxon>Pseudomonadota</taxon>
        <taxon>Alphaproteobacteria</taxon>
        <taxon>Sphingomonadales</taxon>
        <taxon>Sphingomonadaceae</taxon>
        <taxon>Sphingomonas</taxon>
    </lineage>
</organism>
<keyword evidence="3" id="KW-1185">Reference proteome</keyword>
<sequence>MTTRFALLAALMLAVPATAAAPIEVAVTNVQQAKGRIHVDICTEKLFMGSDCVYSAEAPAVLGTTIVTVPNVPPGRYAAQVFHDVNSSGKLERGLFGIPKEPIGVSRDAPIHFGPPKWQDAFFDHGAETQRITLSLRSKFF</sequence>
<name>A0A838L5K6_9SPHN</name>
<dbReference type="Pfam" id="PF09912">
    <property type="entry name" value="DUF2141"/>
    <property type="match status" value="1"/>
</dbReference>
<dbReference type="InterPro" id="IPR018673">
    <property type="entry name" value="DUF2141"/>
</dbReference>
<comment type="caution">
    <text evidence="2">The sequence shown here is derived from an EMBL/GenBank/DDBJ whole genome shotgun (WGS) entry which is preliminary data.</text>
</comment>
<accession>A0A838L5K6</accession>
<evidence type="ECO:0000313" key="3">
    <source>
        <dbReference type="Proteomes" id="UP000570166"/>
    </source>
</evidence>
<evidence type="ECO:0000313" key="2">
    <source>
        <dbReference type="EMBL" id="MBA2934773.1"/>
    </source>
</evidence>
<proteinExistence type="predicted"/>
<gene>
    <name evidence="2" type="ORF">HZF05_11760</name>
</gene>
<reference evidence="2 3" key="1">
    <citation type="submission" date="2020-07" db="EMBL/GenBank/DDBJ databases">
        <authorList>
            <person name="Sun Q."/>
        </authorList>
    </citation>
    <scope>NUCLEOTIDE SEQUENCE [LARGE SCALE GENOMIC DNA]</scope>
    <source>
        <strain evidence="2 3">CGMCC 1.13654</strain>
    </source>
</reference>
<evidence type="ECO:0000256" key="1">
    <source>
        <dbReference type="SAM" id="SignalP"/>
    </source>
</evidence>
<dbReference type="AlphaFoldDB" id="A0A838L5K6"/>
<dbReference type="Proteomes" id="UP000570166">
    <property type="component" value="Unassembled WGS sequence"/>
</dbReference>
<protein>
    <submittedName>
        <fullName evidence="2">DUF2141 domain-containing protein</fullName>
    </submittedName>
</protein>
<feature type="chain" id="PRO_5032960732" evidence="1">
    <location>
        <begin position="20"/>
        <end position="141"/>
    </location>
</feature>